<gene>
    <name evidence="3" type="ORF">JW646_01435</name>
</gene>
<feature type="domain" description="CAAX prenyl protease 2/Lysostaphin resistance protein A-like" evidence="2">
    <location>
        <begin position="119"/>
        <end position="217"/>
    </location>
</feature>
<keyword evidence="3" id="KW-0645">Protease</keyword>
<feature type="transmembrane region" description="Helical" evidence="1">
    <location>
        <begin position="204"/>
        <end position="224"/>
    </location>
</feature>
<feature type="transmembrane region" description="Helical" evidence="1">
    <location>
        <begin position="180"/>
        <end position="197"/>
    </location>
</feature>
<evidence type="ECO:0000256" key="1">
    <source>
        <dbReference type="SAM" id="Phobius"/>
    </source>
</evidence>
<keyword evidence="4" id="KW-1185">Reference proteome</keyword>
<feature type="transmembrane region" description="Helical" evidence="1">
    <location>
        <begin position="152"/>
        <end position="174"/>
    </location>
</feature>
<dbReference type="GO" id="GO:0080120">
    <property type="term" value="P:CAAX-box protein maturation"/>
    <property type="evidence" value="ECO:0007669"/>
    <property type="project" value="UniProtKB-ARBA"/>
</dbReference>
<sequence length="266" mass="29949">MSKKKAGILALIGYLGTMGIGILIGNVVSNILGENVLGTMNMNGNNIIYKLIIQIPPTVFIMYFIKKYYPWEDLSFPSKDLKKFIWFVPYLIVLVFMVGKFITELSEHVSTYDSSIYLLIIIVFIGTAMAGFCEEVIFRGIILNSFKSEKSYLLAMIISSLGFSIVHITTIVMGNSLLEALATVFYSSLLGFAFVGLAMKMKNIWPLIIFHSIWNFILMASQSLQLEVSMAAGICNVMNIFMAIILWIVVIVDQKRKYREKTILAN</sequence>
<protein>
    <submittedName>
        <fullName evidence="3">CPBP family intramembrane metalloprotease</fullName>
    </submittedName>
</protein>
<reference evidence="3 4" key="1">
    <citation type="journal article" date="2023" name="Int. J. Syst. Evol. Microbiol.">
        <title>Terrisporobacter hibernicus sp. nov., isolated from bovine faeces in Northern Ireland.</title>
        <authorList>
            <person name="Mitchell M."/>
            <person name="Nguyen S.V."/>
            <person name="Connor M."/>
            <person name="Fairley D.J."/>
            <person name="Donoghue O."/>
            <person name="Marshall H."/>
            <person name="Koolman L."/>
            <person name="McMullan G."/>
            <person name="Schaffer K.E."/>
            <person name="McGrath J.W."/>
            <person name="Fanning S."/>
        </authorList>
    </citation>
    <scope>NUCLEOTIDE SEQUENCE [LARGE SCALE GENOMIC DNA]</scope>
    <source>
        <strain evidence="3 4">MCA3</strain>
    </source>
</reference>
<keyword evidence="1" id="KW-0812">Transmembrane</keyword>
<keyword evidence="1" id="KW-1133">Transmembrane helix</keyword>
<evidence type="ECO:0000259" key="2">
    <source>
        <dbReference type="Pfam" id="PF02517"/>
    </source>
</evidence>
<keyword evidence="1" id="KW-0472">Membrane</keyword>
<evidence type="ECO:0000313" key="4">
    <source>
        <dbReference type="Proteomes" id="UP001198983"/>
    </source>
</evidence>
<keyword evidence="3" id="KW-0482">Metalloprotease</keyword>
<name>A0AAX2ZJ72_9FIRM</name>
<dbReference type="AlphaFoldDB" id="A0AAX2ZJ72"/>
<dbReference type="RefSeq" id="WP_228416309.1">
    <property type="nucleotide sequence ID" value="NZ_CP081135.1"/>
</dbReference>
<dbReference type="KEGG" id="tem:JW646_01435"/>
<feature type="transmembrane region" description="Helical" evidence="1">
    <location>
        <begin position="84"/>
        <end position="102"/>
    </location>
</feature>
<dbReference type="EMBL" id="CP081135">
    <property type="protein sequence ID" value="UEL48139.1"/>
    <property type="molecule type" value="Genomic_DNA"/>
</dbReference>
<dbReference type="PANTHER" id="PTHR36435:SF1">
    <property type="entry name" value="CAAX AMINO TERMINAL PROTEASE FAMILY PROTEIN"/>
    <property type="match status" value="1"/>
</dbReference>
<organism evidence="3 4">
    <name type="scientific">Terrisporobacter hibernicus</name>
    <dbReference type="NCBI Taxonomy" id="2813371"/>
    <lineage>
        <taxon>Bacteria</taxon>
        <taxon>Bacillati</taxon>
        <taxon>Bacillota</taxon>
        <taxon>Clostridia</taxon>
        <taxon>Peptostreptococcales</taxon>
        <taxon>Peptostreptococcaceae</taxon>
        <taxon>Terrisporobacter</taxon>
    </lineage>
</organism>
<dbReference type="GO" id="GO:0004175">
    <property type="term" value="F:endopeptidase activity"/>
    <property type="evidence" value="ECO:0007669"/>
    <property type="project" value="UniProtKB-ARBA"/>
</dbReference>
<feature type="transmembrane region" description="Helical" evidence="1">
    <location>
        <begin position="230"/>
        <end position="252"/>
    </location>
</feature>
<dbReference type="GO" id="GO:0008237">
    <property type="term" value="F:metallopeptidase activity"/>
    <property type="evidence" value="ECO:0007669"/>
    <property type="project" value="UniProtKB-KW"/>
</dbReference>
<evidence type="ECO:0000313" key="3">
    <source>
        <dbReference type="EMBL" id="UEL48139.1"/>
    </source>
</evidence>
<dbReference type="Pfam" id="PF02517">
    <property type="entry name" value="Rce1-like"/>
    <property type="match status" value="1"/>
</dbReference>
<keyword evidence="3" id="KW-0378">Hydrolase</keyword>
<feature type="transmembrane region" description="Helical" evidence="1">
    <location>
        <begin position="114"/>
        <end position="132"/>
    </location>
</feature>
<dbReference type="InterPro" id="IPR052710">
    <property type="entry name" value="CAAX_protease"/>
</dbReference>
<dbReference type="Proteomes" id="UP001198983">
    <property type="component" value="Chromosome"/>
</dbReference>
<dbReference type="PANTHER" id="PTHR36435">
    <property type="entry name" value="SLR1288 PROTEIN"/>
    <property type="match status" value="1"/>
</dbReference>
<proteinExistence type="predicted"/>
<accession>A0AAX2ZJ72</accession>
<feature type="transmembrane region" description="Helical" evidence="1">
    <location>
        <begin position="7"/>
        <end position="27"/>
    </location>
</feature>
<feature type="transmembrane region" description="Helical" evidence="1">
    <location>
        <begin position="47"/>
        <end position="64"/>
    </location>
</feature>
<dbReference type="InterPro" id="IPR003675">
    <property type="entry name" value="Rce1/LyrA-like_dom"/>
</dbReference>